<feature type="compositionally biased region" description="Low complexity" evidence="7">
    <location>
        <begin position="191"/>
        <end position="203"/>
    </location>
</feature>
<dbReference type="PROSITE" id="PS51886">
    <property type="entry name" value="TLDC"/>
    <property type="match status" value="1"/>
</dbReference>
<proteinExistence type="inferred from homology"/>
<evidence type="ECO:0000256" key="4">
    <source>
        <dbReference type="ARBA" id="ARBA00015163"/>
    </source>
</evidence>
<dbReference type="PANTHER" id="PTHR23354">
    <property type="entry name" value="NUCLEOLAR PROTEIN 7/ESTROGEN RECEPTOR COACTIVATOR-RELATED"/>
    <property type="match status" value="1"/>
</dbReference>
<evidence type="ECO:0000256" key="2">
    <source>
        <dbReference type="ARBA" id="ARBA00004496"/>
    </source>
</evidence>
<dbReference type="EMBL" id="MCFF01000029">
    <property type="protein sequence ID" value="ORZ10925.1"/>
    <property type="molecule type" value="Genomic_DNA"/>
</dbReference>
<dbReference type="GeneID" id="33566677"/>
<evidence type="ECO:0000256" key="7">
    <source>
        <dbReference type="SAM" id="MobiDB-lite"/>
    </source>
</evidence>
<dbReference type="OrthoDB" id="289228at2759"/>
<reference evidence="9 10" key="1">
    <citation type="submission" date="2016-07" db="EMBL/GenBank/DDBJ databases">
        <title>Pervasive Adenine N6-methylation of Active Genes in Fungi.</title>
        <authorList>
            <consortium name="DOE Joint Genome Institute"/>
            <person name="Mondo S.J."/>
            <person name="Dannebaum R.O."/>
            <person name="Kuo R.C."/>
            <person name="Labutti K."/>
            <person name="Haridas S."/>
            <person name="Kuo A."/>
            <person name="Salamov A."/>
            <person name="Ahrendt S.R."/>
            <person name="Lipzen A."/>
            <person name="Sullivan W."/>
            <person name="Andreopoulos W.B."/>
            <person name="Clum A."/>
            <person name="Lindquist E."/>
            <person name="Daum C."/>
            <person name="Ramamoorthy G.K."/>
            <person name="Gryganskyi A."/>
            <person name="Culley D."/>
            <person name="Magnuson J.K."/>
            <person name="James T.Y."/>
            <person name="O'Malley M.A."/>
            <person name="Stajich J.E."/>
            <person name="Spatafora J.W."/>
            <person name="Visel A."/>
            <person name="Grigoriev I.V."/>
        </authorList>
    </citation>
    <scope>NUCLEOTIDE SEQUENCE [LARGE SCALE GENOMIC DNA]</scope>
    <source>
        <strain evidence="9 10">NRRL 3116</strain>
    </source>
</reference>
<dbReference type="RefSeq" id="XP_021879442.1">
    <property type="nucleotide sequence ID" value="XM_022024833.1"/>
</dbReference>
<evidence type="ECO:0000313" key="9">
    <source>
        <dbReference type="EMBL" id="ORZ10925.1"/>
    </source>
</evidence>
<evidence type="ECO:0000256" key="6">
    <source>
        <dbReference type="SAM" id="Coils"/>
    </source>
</evidence>
<keyword evidence="10" id="KW-1185">Reference proteome</keyword>
<evidence type="ECO:0000259" key="8">
    <source>
        <dbReference type="PROSITE" id="PS51886"/>
    </source>
</evidence>
<gene>
    <name evidence="9" type="ORF">BCR41DRAFT_357204</name>
</gene>
<dbReference type="AlphaFoldDB" id="A0A1Y2GHA8"/>
<dbReference type="PANTHER" id="PTHR23354:SF130">
    <property type="entry name" value="RESTRICTION OF TELOMERE CAPPING PROTEIN 5"/>
    <property type="match status" value="1"/>
</dbReference>
<feature type="region of interest" description="Disordered" evidence="7">
    <location>
        <begin position="560"/>
        <end position="590"/>
    </location>
</feature>
<dbReference type="GO" id="GO:0005634">
    <property type="term" value="C:nucleus"/>
    <property type="evidence" value="ECO:0007669"/>
    <property type="project" value="TreeGrafter"/>
</dbReference>
<dbReference type="GO" id="GO:0006979">
    <property type="term" value="P:response to oxidative stress"/>
    <property type="evidence" value="ECO:0007669"/>
    <property type="project" value="TreeGrafter"/>
</dbReference>
<evidence type="ECO:0000256" key="1">
    <source>
        <dbReference type="ARBA" id="ARBA00002738"/>
    </source>
</evidence>
<protein>
    <recommendedName>
        <fullName evidence="4">Restriction of telomere capping protein 5</fullName>
    </recommendedName>
</protein>
<keyword evidence="6" id="KW-0175">Coiled coil</keyword>
<comment type="similarity">
    <text evidence="3">Belongs to the RTC5 family.</text>
</comment>
<organism evidence="9 10">
    <name type="scientific">Lobosporangium transversale</name>
    <dbReference type="NCBI Taxonomy" id="64571"/>
    <lineage>
        <taxon>Eukaryota</taxon>
        <taxon>Fungi</taxon>
        <taxon>Fungi incertae sedis</taxon>
        <taxon>Mucoromycota</taxon>
        <taxon>Mortierellomycotina</taxon>
        <taxon>Mortierellomycetes</taxon>
        <taxon>Mortierellales</taxon>
        <taxon>Mortierellaceae</taxon>
        <taxon>Lobosporangium</taxon>
    </lineage>
</organism>
<comment type="subcellular location">
    <subcellularLocation>
        <location evidence="2">Cytoplasm</location>
    </subcellularLocation>
</comment>
<comment type="caution">
    <text evidence="9">The sequence shown here is derived from an EMBL/GenBank/DDBJ whole genome shotgun (WGS) entry which is preliminary data.</text>
</comment>
<evidence type="ECO:0000313" key="10">
    <source>
        <dbReference type="Proteomes" id="UP000193648"/>
    </source>
</evidence>
<evidence type="ECO:0000256" key="3">
    <source>
        <dbReference type="ARBA" id="ARBA00006731"/>
    </source>
</evidence>
<dbReference type="STRING" id="64571.A0A1Y2GHA8"/>
<evidence type="ECO:0000256" key="5">
    <source>
        <dbReference type="ARBA" id="ARBA00022490"/>
    </source>
</evidence>
<dbReference type="InterPro" id="IPR006571">
    <property type="entry name" value="TLDc_dom"/>
</dbReference>
<dbReference type="GO" id="GO:0005737">
    <property type="term" value="C:cytoplasm"/>
    <property type="evidence" value="ECO:0007669"/>
    <property type="project" value="UniProtKB-SubCell"/>
</dbReference>
<sequence>MGAVQSLFDHENEIAAAAETGRQQSMTDQKNLSWGSTKLHKSMASKFTELEMLSLRTVLQQLQQKQDKAIRQQAAVEANASQTKKDIRPVSGITEATFVEYLDIPGNSRAAQLLFRSFYNLSVYPDHPETLRSQGLPKVLTARDFIKPLALYCQKVSEGTFVDLNPLKVIFESFAATVPKEQDSAQAHGSDNNVNNTNTDADTLSSLGGEGSLHRSKTIEDSLKELTLQWDPEDEEDVDSGPKVEALDLVEVLDGLFCLIEQVLHYTESNDNGSPTNDSAAESHSVSITTTTIGSHRHRALIMVEHLIQYSKASSSKGINTPLDLTSELIDFAMFSKYVSRNIPNLFQVLSPYFYNLFLIGNTLRPTGSNTNTSTAGKYILPGVSPIPKMSAPSTILTPETIALVSWFLPLSKTTPTMTLLYAGSQHGFSMSQFESHVCKYPAPTLLLLLVERRKTAAPTSNRRKSISFGSALSHHAPSYNAQLSLAALAELTETQSSSSSEGLPINVAPRPIVRKERLVLGAYVSETWKVSKTGWGNDSFALFELSPWFEVFPAKVTNSSTTAANKGPPRSLPARTSPRQAMGSGGAAANQQKRDYIHFLKNVGIGFGGQESNSCLLFMDDDNFQYGSYRQDFAGGNVYMNAGGERQLGFEIDFEVIECEVWGLGGPEAKARQKKEWDFEQREANRRATIHLRSKDGEQDIDRDLLEMAGVLDPDRGHRHARRQSAV</sequence>
<dbReference type="SMART" id="SM00584">
    <property type="entry name" value="TLDc"/>
    <property type="match status" value="1"/>
</dbReference>
<name>A0A1Y2GHA8_9FUNG</name>
<comment type="function">
    <text evidence="1">May be involved in a process influencing telomere capping.</text>
</comment>
<dbReference type="Pfam" id="PF07534">
    <property type="entry name" value="TLD"/>
    <property type="match status" value="1"/>
</dbReference>
<keyword evidence="5" id="KW-0963">Cytoplasm</keyword>
<feature type="coiled-coil region" evidence="6">
    <location>
        <begin position="52"/>
        <end position="79"/>
    </location>
</feature>
<dbReference type="InParanoid" id="A0A1Y2GHA8"/>
<feature type="region of interest" description="Disordered" evidence="7">
    <location>
        <begin position="182"/>
        <end position="213"/>
    </location>
</feature>
<dbReference type="Proteomes" id="UP000193648">
    <property type="component" value="Unassembled WGS sequence"/>
</dbReference>
<feature type="domain" description="TLDc" evidence="8">
    <location>
        <begin position="395"/>
        <end position="666"/>
    </location>
</feature>
<accession>A0A1Y2GHA8</accession>